<name>A0A0F3M4B5_ORITS</name>
<dbReference type="PATRIC" id="fig|1359184.3.peg.3034"/>
<dbReference type="EMBL" id="LANO01000071">
    <property type="protein sequence ID" value="KJV50605.1"/>
    <property type="molecule type" value="Genomic_DNA"/>
</dbReference>
<reference evidence="2 3" key="1">
    <citation type="submission" date="2015-02" db="EMBL/GenBank/DDBJ databases">
        <title>Genome Sequencing of Rickettsiales.</title>
        <authorList>
            <person name="Daugherty S.C."/>
            <person name="Su Q."/>
            <person name="Abolude K."/>
            <person name="Beier-Sexton M."/>
            <person name="Carlyon J.A."/>
            <person name="Carter R."/>
            <person name="Day N.P."/>
            <person name="Dumler S.J."/>
            <person name="Dyachenko V."/>
            <person name="Godinez A."/>
            <person name="Kurtti T.J."/>
            <person name="Lichay M."/>
            <person name="Mullins K.E."/>
            <person name="Ott S."/>
            <person name="Pappas-Brown V."/>
            <person name="Paris D.H."/>
            <person name="Patel P."/>
            <person name="Richards A.L."/>
            <person name="Sadzewicz L."/>
            <person name="Sears K."/>
            <person name="Seidman D."/>
            <person name="Sengamalay N."/>
            <person name="Stenos J."/>
            <person name="Tallon L.J."/>
            <person name="Vincent G."/>
            <person name="Fraser C.M."/>
            <person name="Munderloh U."/>
            <person name="Dunning-Hotopp J.C."/>
        </authorList>
    </citation>
    <scope>NUCLEOTIDE SEQUENCE [LARGE SCALE GENOMIC DNA]</scope>
    <source>
        <strain evidence="2 3">Gilliam</strain>
    </source>
</reference>
<sequence length="67" mass="7825">MSVVLKYDHEPLNYQRQKSLDNKDLTIACNDLSENLLEQLDAFTDDDRLPIIVITFVFIIMINLEIL</sequence>
<proteinExistence type="predicted"/>
<evidence type="ECO:0000313" key="3">
    <source>
        <dbReference type="Proteomes" id="UP000033769"/>
    </source>
</evidence>
<accession>A0A0F3M4B5</accession>
<evidence type="ECO:0000313" key="2">
    <source>
        <dbReference type="EMBL" id="KJV50605.1"/>
    </source>
</evidence>
<keyword evidence="1" id="KW-1133">Transmembrane helix</keyword>
<feature type="transmembrane region" description="Helical" evidence="1">
    <location>
        <begin position="49"/>
        <end position="66"/>
    </location>
</feature>
<comment type="caution">
    <text evidence="2">The sequence shown here is derived from an EMBL/GenBank/DDBJ whole genome shotgun (WGS) entry which is preliminary data.</text>
</comment>
<keyword evidence="1" id="KW-0472">Membrane</keyword>
<gene>
    <name evidence="2" type="ORF">OTSGILL_2883</name>
</gene>
<organism evidence="2 3">
    <name type="scientific">Orientia tsutsugamushi str. Gilliam</name>
    <dbReference type="NCBI Taxonomy" id="1359184"/>
    <lineage>
        <taxon>Bacteria</taxon>
        <taxon>Pseudomonadati</taxon>
        <taxon>Pseudomonadota</taxon>
        <taxon>Alphaproteobacteria</taxon>
        <taxon>Rickettsiales</taxon>
        <taxon>Rickettsiaceae</taxon>
        <taxon>Rickettsieae</taxon>
        <taxon>Orientia</taxon>
    </lineage>
</organism>
<protein>
    <submittedName>
        <fullName evidence="2">Uncharacterized protein</fullName>
    </submittedName>
</protein>
<keyword evidence="1" id="KW-0812">Transmembrane</keyword>
<evidence type="ECO:0000256" key="1">
    <source>
        <dbReference type="SAM" id="Phobius"/>
    </source>
</evidence>
<dbReference type="AlphaFoldDB" id="A0A0F3M4B5"/>
<dbReference type="Proteomes" id="UP000033769">
    <property type="component" value="Unassembled WGS sequence"/>
</dbReference>